<evidence type="ECO:0000313" key="2">
    <source>
        <dbReference type="Proteomes" id="UP001631969"/>
    </source>
</evidence>
<reference evidence="1" key="1">
    <citation type="submission" date="2024-12" db="EMBL/GenBank/DDBJ databases">
        <authorList>
            <person name="Wu N."/>
        </authorList>
    </citation>
    <scope>NUCLEOTIDE SEQUENCE</scope>
    <source>
        <strain evidence="1">P15</strain>
    </source>
</reference>
<sequence>MNRPSLLRPTLPALTTPAGEGMGSAVKTMDNGRTLYAARAVISGFLALVFCYVTLFVPLPYYIFQPGTADDLQGMVHVQGGGYPESGRFLLTTVGVSNATLAKMVEARFRGYEVHRQTSVRQPGESEEEYGERQHQVMLTSQSNAIQAAYRAAGIGYTIASKGIVVLSTAVGLPAEGVLEPGDVILKADGLPVDAGSKLDALLAGKKEGDAVRLTYKRGGVAMEASFTLRALPTAVEGGRKLGIGIVTADRKAVQATTQTDAVTVEAGDIGGPSAGFMFALETYGLLLADDLSRGYTIAGTGTIDPQGVVGAIGGARHKVSAAHQAGADILFVPRDEQSAGEAKKQAGKLHTSMKVVEVSTLQEAIAYLESLPPKTAG</sequence>
<organism evidence="1 2">
    <name type="scientific">Paenibacillus mesotrionivorans</name>
    <dbReference type="NCBI Taxonomy" id="3160968"/>
    <lineage>
        <taxon>Bacteria</taxon>
        <taxon>Bacillati</taxon>
        <taxon>Bacillota</taxon>
        <taxon>Bacilli</taxon>
        <taxon>Bacillales</taxon>
        <taxon>Paenibacillaceae</taxon>
        <taxon>Paenibacillus</taxon>
    </lineage>
</organism>
<protein>
    <submittedName>
        <fullName evidence="1">PDZ domain-containing protein</fullName>
    </submittedName>
</protein>
<keyword evidence="2" id="KW-1185">Reference proteome</keyword>
<name>A0ACC7P7H0_9BACL</name>
<accession>A0ACC7P7H0</accession>
<gene>
    <name evidence="1" type="ORF">ACI1P1_28750</name>
</gene>
<dbReference type="Proteomes" id="UP001631969">
    <property type="component" value="Unassembled WGS sequence"/>
</dbReference>
<evidence type="ECO:0000313" key="1">
    <source>
        <dbReference type="EMBL" id="MFM9332291.1"/>
    </source>
</evidence>
<dbReference type="EMBL" id="JBJURJ010000028">
    <property type="protein sequence ID" value="MFM9332291.1"/>
    <property type="molecule type" value="Genomic_DNA"/>
</dbReference>
<proteinExistence type="predicted"/>
<comment type="caution">
    <text evidence="1">The sequence shown here is derived from an EMBL/GenBank/DDBJ whole genome shotgun (WGS) entry which is preliminary data.</text>
</comment>